<dbReference type="Pfam" id="PF20152">
    <property type="entry name" value="DUF6534"/>
    <property type="match status" value="1"/>
</dbReference>
<keyword evidence="5" id="KW-1185">Reference proteome</keyword>
<accession>A0A8H6ZLN1</accession>
<proteinExistence type="predicted"/>
<evidence type="ECO:0000313" key="4">
    <source>
        <dbReference type="EMBL" id="KAF7421005.1"/>
    </source>
</evidence>
<feature type="compositionally biased region" description="Low complexity" evidence="1">
    <location>
        <begin position="56"/>
        <end position="69"/>
    </location>
</feature>
<dbReference type="InterPro" id="IPR045339">
    <property type="entry name" value="DUF6534"/>
</dbReference>
<evidence type="ECO:0000256" key="2">
    <source>
        <dbReference type="SAM" id="Phobius"/>
    </source>
</evidence>
<feature type="transmembrane region" description="Helical" evidence="2">
    <location>
        <begin position="250"/>
        <end position="270"/>
    </location>
</feature>
<name>A0A8H6ZLN1_PLEOS</name>
<dbReference type="OrthoDB" id="3270417at2759"/>
<feature type="transmembrane region" description="Helical" evidence="2">
    <location>
        <begin position="362"/>
        <end position="388"/>
    </location>
</feature>
<feature type="region of interest" description="Disordered" evidence="1">
    <location>
        <begin position="1"/>
        <end position="29"/>
    </location>
</feature>
<organism evidence="4 5">
    <name type="scientific">Pleurotus ostreatus</name>
    <name type="common">Oyster mushroom</name>
    <name type="synonym">White-rot fungus</name>
    <dbReference type="NCBI Taxonomy" id="5322"/>
    <lineage>
        <taxon>Eukaryota</taxon>
        <taxon>Fungi</taxon>
        <taxon>Dikarya</taxon>
        <taxon>Basidiomycota</taxon>
        <taxon>Agaricomycotina</taxon>
        <taxon>Agaricomycetes</taxon>
        <taxon>Agaricomycetidae</taxon>
        <taxon>Agaricales</taxon>
        <taxon>Pleurotineae</taxon>
        <taxon>Pleurotaceae</taxon>
        <taxon>Pleurotus</taxon>
    </lineage>
</organism>
<protein>
    <recommendedName>
        <fullName evidence="3">DUF6534 domain-containing protein</fullName>
    </recommendedName>
</protein>
<feature type="compositionally biased region" description="Polar residues" evidence="1">
    <location>
        <begin position="88"/>
        <end position="99"/>
    </location>
</feature>
<dbReference type="Proteomes" id="UP000623687">
    <property type="component" value="Unassembled WGS sequence"/>
</dbReference>
<dbReference type="PANTHER" id="PTHR40465:SF1">
    <property type="entry name" value="DUF6534 DOMAIN-CONTAINING PROTEIN"/>
    <property type="match status" value="1"/>
</dbReference>
<comment type="caution">
    <text evidence="4">The sequence shown here is derived from an EMBL/GenBank/DDBJ whole genome shotgun (WGS) entry which is preliminary data.</text>
</comment>
<dbReference type="RefSeq" id="XP_036626863.1">
    <property type="nucleotide sequence ID" value="XM_036781008.1"/>
</dbReference>
<dbReference type="PANTHER" id="PTHR40465">
    <property type="entry name" value="CHROMOSOME 1, WHOLE GENOME SHOTGUN SEQUENCE"/>
    <property type="match status" value="1"/>
</dbReference>
<feature type="transmembrane region" description="Helical" evidence="2">
    <location>
        <begin position="321"/>
        <end position="350"/>
    </location>
</feature>
<evidence type="ECO:0000313" key="5">
    <source>
        <dbReference type="Proteomes" id="UP000623687"/>
    </source>
</evidence>
<reference evidence="4" key="1">
    <citation type="submission" date="2019-07" db="EMBL/GenBank/DDBJ databases">
        <authorList>
            <person name="Palmer J.M."/>
        </authorList>
    </citation>
    <scope>NUCLEOTIDE SEQUENCE</scope>
    <source>
        <strain evidence="4">PC9</strain>
    </source>
</reference>
<feature type="transmembrane region" description="Helical" evidence="2">
    <location>
        <begin position="207"/>
        <end position="230"/>
    </location>
</feature>
<keyword evidence="2" id="KW-0812">Transmembrane</keyword>
<evidence type="ECO:0000256" key="1">
    <source>
        <dbReference type="SAM" id="MobiDB-lite"/>
    </source>
</evidence>
<feature type="transmembrane region" description="Helical" evidence="2">
    <location>
        <begin position="282"/>
        <end position="309"/>
    </location>
</feature>
<evidence type="ECO:0000259" key="3">
    <source>
        <dbReference type="Pfam" id="PF20152"/>
    </source>
</evidence>
<keyword evidence="2" id="KW-1133">Transmembrane helix</keyword>
<feature type="domain" description="DUF6534" evidence="3">
    <location>
        <begin position="335"/>
        <end position="421"/>
    </location>
</feature>
<sequence>MSKSSVTSSPSTSSLQLTTSSASSTIPLRSSVARKDYSAAFGALQSTYGMGAGQLSSSMPTPKTKPSKPFQLGSLFRHSARPLPTVPDSHSTENTTARPSKSPKDYEAAFGALSSSRGLGQPSLSSGNWLRDRNGMEARSNEELGTAISLVRLGFHSPLLAVWMLVFICSKKSSFSSDWLELYGITILQAYQYFLKYPNDTKVQKGWVVLLFLLDTANIVFGIHAMYFYLIFRFGDLSSLQTLIWSIKPFGVAHVLVIWIVQSLYLWRIWRPVTNSLRLPTWIVRVVMIGLVVIVLVGLAAGVVFLVELEKLQSILIPPSFAWVILFLGCLVPLLVDMSIATTMFFLLWSQKVDLPSRMDRVVATLVTYIVSTGVLTSLMKLVYLLIFSARPDTLLFLCVEFSGTRLYVNSYYALLNARKSLRDELDPSHSINSPSDIQIRFARTAESRYSAV</sequence>
<dbReference type="EMBL" id="JACETU010000009">
    <property type="protein sequence ID" value="KAF7421005.1"/>
    <property type="molecule type" value="Genomic_DNA"/>
</dbReference>
<keyword evidence="2" id="KW-0472">Membrane</keyword>
<dbReference type="GeneID" id="59381342"/>
<feature type="compositionally biased region" description="Low complexity" evidence="1">
    <location>
        <begin position="1"/>
        <end position="25"/>
    </location>
</feature>
<gene>
    <name evidence="4" type="ORF">PC9H_011524</name>
</gene>
<dbReference type="VEuPathDB" id="FungiDB:PC9H_011524"/>
<dbReference type="AlphaFoldDB" id="A0A8H6ZLN1"/>
<feature type="region of interest" description="Disordered" evidence="1">
    <location>
        <begin position="50"/>
        <end position="104"/>
    </location>
</feature>